<dbReference type="Proteomes" id="UP000806542">
    <property type="component" value="Unassembled WGS sequence"/>
</dbReference>
<feature type="binding site" evidence="10">
    <location>
        <position position="291"/>
    </location>
    <ligand>
        <name>ATP</name>
        <dbReference type="ChEBI" id="CHEBI:30616"/>
    </ligand>
</feature>
<evidence type="ECO:0000313" key="13">
    <source>
        <dbReference type="EMBL" id="MBE5039342.1"/>
    </source>
</evidence>
<evidence type="ECO:0000256" key="7">
    <source>
        <dbReference type="ARBA" id="ARBA00022962"/>
    </source>
</evidence>
<evidence type="ECO:0000256" key="9">
    <source>
        <dbReference type="PIRSR" id="PIRSR001589-1"/>
    </source>
</evidence>
<dbReference type="CDD" id="cd01991">
    <property type="entry name" value="Asn_synthase_B_C"/>
    <property type="match status" value="1"/>
</dbReference>
<protein>
    <recommendedName>
        <fullName evidence="3">asparagine synthase (glutamine-hydrolyzing)</fullName>
        <ecNumber evidence="3">6.3.5.4</ecNumber>
    </recommendedName>
</protein>
<dbReference type="Gene3D" id="3.40.50.620">
    <property type="entry name" value="HUPs"/>
    <property type="match status" value="1"/>
</dbReference>
<dbReference type="InterPro" id="IPR051786">
    <property type="entry name" value="ASN_synthetase/amidase"/>
</dbReference>
<dbReference type="InterPro" id="IPR014729">
    <property type="entry name" value="Rossmann-like_a/b/a_fold"/>
</dbReference>
<keyword evidence="7 9" id="KW-0315">Glutamine amidotransferase</keyword>
<proteinExistence type="inferred from homology"/>
<dbReference type="SUPFAM" id="SSF52402">
    <property type="entry name" value="Adenine nucleotide alpha hydrolases-like"/>
    <property type="match status" value="1"/>
</dbReference>
<accession>A0A9D5R7X2</accession>
<evidence type="ECO:0000256" key="1">
    <source>
        <dbReference type="ARBA" id="ARBA00005187"/>
    </source>
</evidence>
<keyword evidence="13" id="KW-0436">Ligase</keyword>
<feature type="binding site" evidence="10">
    <location>
        <position position="102"/>
    </location>
    <ligand>
        <name>L-glutamine</name>
        <dbReference type="ChEBI" id="CHEBI:58359"/>
    </ligand>
</feature>
<organism evidence="13 14">
    <name type="scientific">Ructibacterium gallinarum</name>
    <dbReference type="NCBI Taxonomy" id="2779355"/>
    <lineage>
        <taxon>Bacteria</taxon>
        <taxon>Bacillati</taxon>
        <taxon>Bacillota</taxon>
        <taxon>Clostridia</taxon>
        <taxon>Eubacteriales</taxon>
        <taxon>Oscillospiraceae</taxon>
        <taxon>Ructibacterium</taxon>
    </lineage>
</organism>
<dbReference type="RefSeq" id="WP_226391903.1">
    <property type="nucleotide sequence ID" value="NZ_JADCKB010000003.1"/>
</dbReference>
<dbReference type="AlphaFoldDB" id="A0A9D5R7X2"/>
<gene>
    <name evidence="13" type="primary">asnB</name>
    <name evidence="13" type="ORF">INF28_02520</name>
</gene>
<dbReference type="Pfam" id="PF13537">
    <property type="entry name" value="GATase_7"/>
    <property type="match status" value="1"/>
</dbReference>
<keyword evidence="5 10" id="KW-0067">ATP-binding</keyword>
<dbReference type="Gene3D" id="3.60.20.10">
    <property type="entry name" value="Glutamine Phosphoribosylpyrophosphate, subunit 1, domain 1"/>
    <property type="match status" value="1"/>
</dbReference>
<dbReference type="GO" id="GO:0006529">
    <property type="term" value="P:asparagine biosynthetic process"/>
    <property type="evidence" value="ECO:0007669"/>
    <property type="project" value="UniProtKB-KW"/>
</dbReference>
<comment type="catalytic activity">
    <reaction evidence="8">
        <text>L-aspartate + L-glutamine + ATP + H2O = L-asparagine + L-glutamate + AMP + diphosphate + H(+)</text>
        <dbReference type="Rhea" id="RHEA:12228"/>
        <dbReference type="ChEBI" id="CHEBI:15377"/>
        <dbReference type="ChEBI" id="CHEBI:15378"/>
        <dbReference type="ChEBI" id="CHEBI:29985"/>
        <dbReference type="ChEBI" id="CHEBI:29991"/>
        <dbReference type="ChEBI" id="CHEBI:30616"/>
        <dbReference type="ChEBI" id="CHEBI:33019"/>
        <dbReference type="ChEBI" id="CHEBI:58048"/>
        <dbReference type="ChEBI" id="CHEBI:58359"/>
        <dbReference type="ChEBI" id="CHEBI:456215"/>
        <dbReference type="EC" id="6.3.5.4"/>
    </reaction>
</comment>
<feature type="domain" description="Glutamine amidotransferase type-2" evidence="12">
    <location>
        <begin position="2"/>
        <end position="215"/>
    </location>
</feature>
<comment type="pathway">
    <text evidence="1">Amino-acid biosynthesis; L-asparagine biosynthesis; L-asparagine from L-aspartate (L-Gln route): step 1/1.</text>
</comment>
<dbReference type="EMBL" id="JADCKB010000003">
    <property type="protein sequence ID" value="MBE5039342.1"/>
    <property type="molecule type" value="Genomic_DNA"/>
</dbReference>
<reference evidence="13" key="1">
    <citation type="submission" date="2020-10" db="EMBL/GenBank/DDBJ databases">
        <title>ChiBAC.</title>
        <authorList>
            <person name="Zenner C."/>
            <person name="Hitch T.C.A."/>
            <person name="Clavel T."/>
        </authorList>
    </citation>
    <scope>NUCLEOTIDE SEQUENCE</scope>
    <source>
        <strain evidence="13">DSM 107454</strain>
    </source>
</reference>
<comment type="similarity">
    <text evidence="2">Belongs to the asparagine synthetase family.</text>
</comment>
<dbReference type="SUPFAM" id="SSF56235">
    <property type="entry name" value="N-terminal nucleophile aminohydrolases (Ntn hydrolases)"/>
    <property type="match status" value="1"/>
</dbReference>
<name>A0A9D5R7X2_9FIRM</name>
<dbReference type="CDD" id="cd00712">
    <property type="entry name" value="AsnB"/>
    <property type="match status" value="1"/>
</dbReference>
<comment type="caution">
    <text evidence="13">The sequence shown here is derived from an EMBL/GenBank/DDBJ whole genome shotgun (WGS) entry which is preliminary data.</text>
</comment>
<dbReference type="InterPro" id="IPR006426">
    <property type="entry name" value="Asn_synth_AEB"/>
</dbReference>
<evidence type="ECO:0000256" key="5">
    <source>
        <dbReference type="ARBA" id="ARBA00022840"/>
    </source>
</evidence>
<keyword evidence="9" id="KW-0028">Amino-acid biosynthesis</keyword>
<dbReference type="Pfam" id="PF00733">
    <property type="entry name" value="Asn_synthase"/>
    <property type="match status" value="1"/>
</dbReference>
<evidence type="ECO:0000256" key="11">
    <source>
        <dbReference type="PIRSR" id="PIRSR001589-3"/>
    </source>
</evidence>
<evidence type="ECO:0000259" key="12">
    <source>
        <dbReference type="PROSITE" id="PS51278"/>
    </source>
</evidence>
<keyword evidence="4 10" id="KW-0547">Nucleotide-binding</keyword>
<dbReference type="PANTHER" id="PTHR43284:SF1">
    <property type="entry name" value="ASPARAGINE SYNTHETASE"/>
    <property type="match status" value="1"/>
</dbReference>
<dbReference type="InterPro" id="IPR001962">
    <property type="entry name" value="Asn_synthase"/>
</dbReference>
<dbReference type="NCBIfam" id="TIGR01536">
    <property type="entry name" value="asn_synth_AEB"/>
    <property type="match status" value="1"/>
</dbReference>
<evidence type="ECO:0000256" key="4">
    <source>
        <dbReference type="ARBA" id="ARBA00022741"/>
    </source>
</evidence>
<evidence type="ECO:0000256" key="6">
    <source>
        <dbReference type="ARBA" id="ARBA00022888"/>
    </source>
</evidence>
<sequence>MCGIVGFIDLKRKHSLEEVEKFVRIMNAQIVHRGPDDDGVWVGDGAAFGMRRLSIIDLKDGHQPIFNEDKSKLIVFNGEIYNYRKIRNDLIKKGHFFSTNSDTETALHAFEEYGEHCVEHLEGMYAFCIYDIINHRVVLFRDRAGEKPLYYFWNENYFIFASELKSIIETGIVEKSIDKEALAQYFQLTYIPSPLTIFKHVYKLPAGHYIKFFQGTMEIKKYWDMEYDSDNMILNYEQCCTMLRQTLFRSIEQCMVSDVPIGTFLSGGIDSTIITGIAARLSDKPIDTFTIGFKEKDYDESQRAEIAAHFHRTNHHIFYLDYDHALTEIQKVIENIDEPFADSSQIPTYVVSQFARKYVKVILTGDAGDELFAGYNKYLIGVYSKKYEKIPKVIRQNLIEKGIQMLLYQSSIRRKAEKVLDNTSKDIYDQRIALMCLGFKKEEITYLFNDYDKEKMDLKKLISPFYLKDLDVLDEISRTLYLDFKVVLEGDMLTKVDRNSMLASLETRVPMLSKEMLTLVPRIPIEYKINERKRKVILKETFADLIPRRLQHASKKGFGVPVDRWLNRELKTELLSYLQPDLIKSQGLFRYEYLRNLADEHFSGKRNRKSELWAYYIFQKWYLKYMV</sequence>
<dbReference type="PIRSF" id="PIRSF001589">
    <property type="entry name" value="Asn_synthetase_glu-h"/>
    <property type="match status" value="1"/>
</dbReference>
<evidence type="ECO:0000256" key="10">
    <source>
        <dbReference type="PIRSR" id="PIRSR001589-2"/>
    </source>
</evidence>
<dbReference type="InterPro" id="IPR017932">
    <property type="entry name" value="GATase_2_dom"/>
</dbReference>
<dbReference type="PROSITE" id="PS51278">
    <property type="entry name" value="GATASE_TYPE_2"/>
    <property type="match status" value="1"/>
</dbReference>
<dbReference type="GO" id="GO:0005829">
    <property type="term" value="C:cytosol"/>
    <property type="evidence" value="ECO:0007669"/>
    <property type="project" value="TreeGrafter"/>
</dbReference>
<dbReference type="GO" id="GO:0005524">
    <property type="term" value="F:ATP binding"/>
    <property type="evidence" value="ECO:0007669"/>
    <property type="project" value="UniProtKB-KW"/>
</dbReference>
<dbReference type="GO" id="GO:0004066">
    <property type="term" value="F:asparagine synthase (glutamine-hydrolyzing) activity"/>
    <property type="evidence" value="ECO:0007669"/>
    <property type="project" value="UniProtKB-EC"/>
</dbReference>
<evidence type="ECO:0000256" key="3">
    <source>
        <dbReference type="ARBA" id="ARBA00012737"/>
    </source>
</evidence>
<evidence type="ECO:0000256" key="8">
    <source>
        <dbReference type="ARBA" id="ARBA00048741"/>
    </source>
</evidence>
<dbReference type="PANTHER" id="PTHR43284">
    <property type="entry name" value="ASPARAGINE SYNTHETASE (GLUTAMINE-HYDROLYZING)"/>
    <property type="match status" value="1"/>
</dbReference>
<evidence type="ECO:0000256" key="2">
    <source>
        <dbReference type="ARBA" id="ARBA00005752"/>
    </source>
</evidence>
<keyword evidence="14" id="KW-1185">Reference proteome</keyword>
<keyword evidence="6 9" id="KW-0061">Asparagine biosynthesis</keyword>
<dbReference type="EC" id="6.3.5.4" evidence="3"/>
<evidence type="ECO:0000313" key="14">
    <source>
        <dbReference type="Proteomes" id="UP000806542"/>
    </source>
</evidence>
<dbReference type="InterPro" id="IPR033738">
    <property type="entry name" value="AsnB_N"/>
</dbReference>
<feature type="active site" description="For GATase activity" evidence="9">
    <location>
        <position position="2"/>
    </location>
</feature>
<feature type="site" description="Important for beta-aspartyl-AMP intermediate formation" evidence="11">
    <location>
        <position position="366"/>
    </location>
</feature>
<dbReference type="InterPro" id="IPR029055">
    <property type="entry name" value="Ntn_hydrolases_N"/>
</dbReference>